<dbReference type="OrthoDB" id="3173926at2"/>
<feature type="domain" description="HTH marR-type" evidence="1">
    <location>
        <begin position="12"/>
        <end position="150"/>
    </location>
</feature>
<dbReference type="PANTHER" id="PTHR33164:SF106">
    <property type="entry name" value="TRANSCRIPTIONAL REGULATORY PROTEIN"/>
    <property type="match status" value="1"/>
</dbReference>
<keyword evidence="3" id="KW-1185">Reference proteome</keyword>
<dbReference type="InterPro" id="IPR039422">
    <property type="entry name" value="MarR/SlyA-like"/>
</dbReference>
<dbReference type="InterPro" id="IPR000835">
    <property type="entry name" value="HTH_MarR-typ"/>
</dbReference>
<comment type="caution">
    <text evidence="2">The sequence shown here is derived from an EMBL/GenBank/DDBJ whole genome shotgun (WGS) entry which is preliminary data.</text>
</comment>
<dbReference type="GO" id="GO:0003700">
    <property type="term" value="F:DNA-binding transcription factor activity"/>
    <property type="evidence" value="ECO:0007669"/>
    <property type="project" value="InterPro"/>
</dbReference>
<name>A0A5S4G9M5_9ACTN</name>
<evidence type="ECO:0000313" key="3">
    <source>
        <dbReference type="Proteomes" id="UP000306628"/>
    </source>
</evidence>
<dbReference type="Proteomes" id="UP000306628">
    <property type="component" value="Unassembled WGS sequence"/>
</dbReference>
<sequence>MTSVTDGGGRQRRRLTNAVKEELRDLNIQLSQLNRRVGASVNLKDVDWDCLDLINRTGPLTPSALAAEAGLHPATLTGILDRLQRAGWITRERTPDAADRRAVTVRANRDRNAELFKLFAPMNERMDVLCADYSEAELELLAGFLRRIVGAGREATKELAGE</sequence>
<dbReference type="EMBL" id="VCKX01000114">
    <property type="protein sequence ID" value="TMR29707.1"/>
    <property type="molecule type" value="Genomic_DNA"/>
</dbReference>
<reference evidence="2 3" key="1">
    <citation type="submission" date="2019-05" db="EMBL/GenBank/DDBJ databases">
        <title>Draft genome sequence of Nonomuraea zeae DSM 100528.</title>
        <authorList>
            <person name="Saricaoglu S."/>
            <person name="Isik K."/>
        </authorList>
    </citation>
    <scope>NUCLEOTIDE SEQUENCE [LARGE SCALE GENOMIC DNA]</scope>
    <source>
        <strain evidence="2 3">DSM 100528</strain>
    </source>
</reference>
<organism evidence="2 3">
    <name type="scientific">Nonomuraea zeae</name>
    <dbReference type="NCBI Taxonomy" id="1642303"/>
    <lineage>
        <taxon>Bacteria</taxon>
        <taxon>Bacillati</taxon>
        <taxon>Actinomycetota</taxon>
        <taxon>Actinomycetes</taxon>
        <taxon>Streptosporangiales</taxon>
        <taxon>Streptosporangiaceae</taxon>
        <taxon>Nonomuraea</taxon>
    </lineage>
</organism>
<proteinExistence type="predicted"/>
<dbReference type="InterPro" id="IPR036390">
    <property type="entry name" value="WH_DNA-bd_sf"/>
</dbReference>
<dbReference type="PANTHER" id="PTHR33164">
    <property type="entry name" value="TRANSCRIPTIONAL REGULATOR, MARR FAMILY"/>
    <property type="match status" value="1"/>
</dbReference>
<gene>
    <name evidence="2" type="ORF">ETD85_31450</name>
</gene>
<dbReference type="SMART" id="SM00347">
    <property type="entry name" value="HTH_MARR"/>
    <property type="match status" value="1"/>
</dbReference>
<evidence type="ECO:0000259" key="1">
    <source>
        <dbReference type="PROSITE" id="PS50995"/>
    </source>
</evidence>
<dbReference type="Gene3D" id="1.10.10.10">
    <property type="entry name" value="Winged helix-like DNA-binding domain superfamily/Winged helix DNA-binding domain"/>
    <property type="match status" value="1"/>
</dbReference>
<dbReference type="AlphaFoldDB" id="A0A5S4G9M5"/>
<dbReference type="Pfam" id="PF01047">
    <property type="entry name" value="MarR"/>
    <property type="match status" value="1"/>
</dbReference>
<dbReference type="SUPFAM" id="SSF46785">
    <property type="entry name" value="Winged helix' DNA-binding domain"/>
    <property type="match status" value="1"/>
</dbReference>
<protein>
    <submittedName>
        <fullName evidence="2">MarR family transcriptional regulator</fullName>
    </submittedName>
</protein>
<evidence type="ECO:0000313" key="2">
    <source>
        <dbReference type="EMBL" id="TMR29707.1"/>
    </source>
</evidence>
<dbReference type="RefSeq" id="WP_138693437.1">
    <property type="nucleotide sequence ID" value="NZ_JBHSAZ010000046.1"/>
</dbReference>
<dbReference type="GO" id="GO:0006950">
    <property type="term" value="P:response to stress"/>
    <property type="evidence" value="ECO:0007669"/>
    <property type="project" value="TreeGrafter"/>
</dbReference>
<dbReference type="PROSITE" id="PS50995">
    <property type="entry name" value="HTH_MARR_2"/>
    <property type="match status" value="1"/>
</dbReference>
<dbReference type="PRINTS" id="PR00598">
    <property type="entry name" value="HTHMARR"/>
</dbReference>
<accession>A0A5S4G9M5</accession>
<dbReference type="InterPro" id="IPR036388">
    <property type="entry name" value="WH-like_DNA-bd_sf"/>
</dbReference>